<dbReference type="PANTHER" id="PTHR11203">
    <property type="entry name" value="CLEAVAGE AND POLYADENYLATION SPECIFICITY FACTOR FAMILY MEMBER"/>
    <property type="match status" value="1"/>
</dbReference>
<accession>A0A6N0NTA9</accession>
<dbReference type="GO" id="GO:0016787">
    <property type="term" value="F:hydrolase activity"/>
    <property type="evidence" value="ECO:0007669"/>
    <property type="project" value="UniProtKB-KW"/>
</dbReference>
<comment type="cofactor">
    <cofactor evidence="1">
        <name>Zn(2+)</name>
        <dbReference type="ChEBI" id="CHEBI:29105"/>
    </cofactor>
</comment>
<sequence>MEVRIDDNGAVLIGRNFTVDGHWKRNFRIVTHFHADHIGQLKSSIKECMGIISTLPTLEVLEALGYNVPENKRIPLTYGMTTDIDSEKLTLHRSDHVFGSAQVEVEGEEETVAYTGDFKNPGEGTPILNPDVLIIESTYGKPEFRREFKREVNQLLADYVNDALSRGPVRMYGYHGKIQEAMKVLREMGVIAPFVVDEKIHRITEIAVKHGVNISDFYALPKAMEEGIMKDGWYVEFKHFNNFKSRDNKFANFLLSGWEFNLAVKRIDKSSFSVSFSDHADFDDLVYYIDNSKAKVIITDGGRGGYSRELAKYVSSVLKKKAFSLPF</sequence>
<dbReference type="InterPro" id="IPR036866">
    <property type="entry name" value="RibonucZ/Hydroxyglut_hydro"/>
</dbReference>
<proteinExistence type="predicted"/>
<dbReference type="Gene3D" id="3.60.15.10">
    <property type="entry name" value="Ribonuclease Z/Hydroxyacylglutathione hydrolase-like"/>
    <property type="match status" value="1"/>
</dbReference>
<dbReference type="EMBL" id="CP049074">
    <property type="protein sequence ID" value="QKQ99995.1"/>
    <property type="molecule type" value="Genomic_DNA"/>
</dbReference>
<dbReference type="AlphaFoldDB" id="A0A6N0NTA9"/>
<protein>
    <submittedName>
        <fullName evidence="3">MBL fold metallo-hydrolase</fullName>
    </submittedName>
</protein>
<dbReference type="GeneID" id="55641488"/>
<reference evidence="3 4" key="1">
    <citation type="submission" date="2020-02" db="EMBL/GenBank/DDBJ databases">
        <title>Comparative genome analysis reveals the metabolism and evolution of the thermophilic archaeal genus Metallosphaera.</title>
        <authorList>
            <person name="Jiang C."/>
        </authorList>
    </citation>
    <scope>NUCLEOTIDE SEQUENCE [LARGE SCALE GENOMIC DNA]</scope>
    <source>
        <strain evidence="3 4">Ric-A</strain>
    </source>
</reference>
<evidence type="ECO:0000256" key="2">
    <source>
        <dbReference type="ARBA" id="ARBA00022722"/>
    </source>
</evidence>
<gene>
    <name evidence="3" type="ORF">GWK48_06020</name>
</gene>
<dbReference type="OrthoDB" id="40950at2157"/>
<dbReference type="Proteomes" id="UP000509301">
    <property type="component" value="Chromosome"/>
</dbReference>
<keyword evidence="3" id="KW-0378">Hydrolase</keyword>
<name>A0A6N0NTA9_9CREN</name>
<dbReference type="SUPFAM" id="SSF56281">
    <property type="entry name" value="Metallo-hydrolase/oxidoreductase"/>
    <property type="match status" value="1"/>
</dbReference>
<evidence type="ECO:0000313" key="3">
    <source>
        <dbReference type="EMBL" id="QKQ99995.1"/>
    </source>
</evidence>
<evidence type="ECO:0000256" key="1">
    <source>
        <dbReference type="ARBA" id="ARBA00001947"/>
    </source>
</evidence>
<organism evidence="3 4">
    <name type="scientific">Metallosphaera tengchongensis</name>
    <dbReference type="NCBI Taxonomy" id="1532350"/>
    <lineage>
        <taxon>Archaea</taxon>
        <taxon>Thermoproteota</taxon>
        <taxon>Thermoprotei</taxon>
        <taxon>Sulfolobales</taxon>
        <taxon>Sulfolobaceae</taxon>
        <taxon>Metallosphaera</taxon>
    </lineage>
</organism>
<dbReference type="KEGG" id="mten:GWK48_06020"/>
<evidence type="ECO:0000313" key="4">
    <source>
        <dbReference type="Proteomes" id="UP000509301"/>
    </source>
</evidence>
<dbReference type="InterPro" id="IPR050698">
    <property type="entry name" value="MBL"/>
</dbReference>
<keyword evidence="4" id="KW-1185">Reference proteome</keyword>
<dbReference type="RefSeq" id="WP_174630545.1">
    <property type="nucleotide sequence ID" value="NZ_CP049074.1"/>
</dbReference>
<keyword evidence="2" id="KW-0540">Nuclease</keyword>
<dbReference type="GO" id="GO:0004521">
    <property type="term" value="F:RNA endonuclease activity"/>
    <property type="evidence" value="ECO:0007669"/>
    <property type="project" value="TreeGrafter"/>
</dbReference>
<dbReference type="PANTHER" id="PTHR11203:SF51">
    <property type="entry name" value="CLEAVAGE AND POLYADENYLATION SPECIFICITY FACTOR"/>
    <property type="match status" value="1"/>
</dbReference>